<protein>
    <submittedName>
        <fullName evidence="1">Uncharacterized protein</fullName>
    </submittedName>
</protein>
<dbReference type="EMBL" id="LUGH01001741">
    <property type="protein sequence ID" value="OBZ80777.1"/>
    <property type="molecule type" value="Genomic_DNA"/>
</dbReference>
<keyword evidence="2" id="KW-1185">Reference proteome</keyword>
<gene>
    <name evidence="1" type="ORF">A0J61_11174</name>
</gene>
<evidence type="ECO:0000313" key="1">
    <source>
        <dbReference type="EMBL" id="OBZ80777.1"/>
    </source>
</evidence>
<dbReference type="AlphaFoldDB" id="A0A1C7MVI8"/>
<dbReference type="Proteomes" id="UP000093000">
    <property type="component" value="Unassembled WGS sequence"/>
</dbReference>
<name>A0A1C7MVI8_9FUNG</name>
<reference evidence="1 2" key="1">
    <citation type="submission" date="2016-03" db="EMBL/GenBank/DDBJ databases">
        <title>Choanephora cucurbitarum.</title>
        <authorList>
            <person name="Min B."/>
            <person name="Park H."/>
            <person name="Park J.-H."/>
            <person name="Shin H.-D."/>
            <person name="Choi I.-G."/>
        </authorList>
    </citation>
    <scope>NUCLEOTIDE SEQUENCE [LARGE SCALE GENOMIC DNA]</scope>
    <source>
        <strain evidence="1 2">KUS-F28377</strain>
    </source>
</reference>
<dbReference type="InParanoid" id="A0A1C7MVI8"/>
<evidence type="ECO:0000313" key="2">
    <source>
        <dbReference type="Proteomes" id="UP000093000"/>
    </source>
</evidence>
<dbReference type="OrthoDB" id="2234896at2759"/>
<proteinExistence type="predicted"/>
<sequence length="223" mass="26069">MLRKLFNCSFAKKSPKYDEDDLVDYEPIPNVKRRLSKESLAKQLEKCRKTITSLKQFHSYPSKETNVYQYPLEYTEKGKIKKPTLIDPSTGATYQAPINMQAIRSIVLYQHCSIVETKELNWFEDGLKWLSQQHYQSGNNYTYYIEEEKHYTGWDEKKQSQIEDYERACEAYFGIPLSICEDSWAAEYLVMQASKGKLFGRVALKSSVKKMPFSLKKLWCCGA</sequence>
<comment type="caution">
    <text evidence="1">The sequence shown here is derived from an EMBL/GenBank/DDBJ whole genome shotgun (WGS) entry which is preliminary data.</text>
</comment>
<accession>A0A1C7MVI8</accession>
<organism evidence="1 2">
    <name type="scientific">Choanephora cucurbitarum</name>
    <dbReference type="NCBI Taxonomy" id="101091"/>
    <lineage>
        <taxon>Eukaryota</taxon>
        <taxon>Fungi</taxon>
        <taxon>Fungi incertae sedis</taxon>
        <taxon>Mucoromycota</taxon>
        <taxon>Mucoromycotina</taxon>
        <taxon>Mucoromycetes</taxon>
        <taxon>Mucorales</taxon>
        <taxon>Mucorineae</taxon>
        <taxon>Choanephoraceae</taxon>
        <taxon>Choanephoroideae</taxon>
        <taxon>Choanephora</taxon>
    </lineage>
</organism>